<dbReference type="Pfam" id="PF00249">
    <property type="entry name" value="Myb_DNA-binding"/>
    <property type="match status" value="2"/>
</dbReference>
<dbReference type="GO" id="GO:0045893">
    <property type="term" value="P:positive regulation of DNA-templated transcription"/>
    <property type="evidence" value="ECO:0007669"/>
    <property type="project" value="UniProtKB-ARBA"/>
</dbReference>
<dbReference type="InterPro" id="IPR001005">
    <property type="entry name" value="SANT/Myb"/>
</dbReference>
<dbReference type="Proteomes" id="UP000516437">
    <property type="component" value="Chromosome 6"/>
</dbReference>
<dbReference type="FunFam" id="1.10.10.60:FF:000077">
    <property type="entry name" value="MYB transcription factor"/>
    <property type="match status" value="1"/>
</dbReference>
<evidence type="ECO:0000256" key="2">
    <source>
        <dbReference type="ARBA" id="ARBA00022737"/>
    </source>
</evidence>
<proteinExistence type="predicted"/>
<keyword evidence="5" id="KW-0010">Activator</keyword>
<dbReference type="PANTHER" id="PTHR47997">
    <property type="entry name" value="MYB DOMAIN PROTEIN 55"/>
    <property type="match status" value="1"/>
</dbReference>
<evidence type="ECO:0000256" key="8">
    <source>
        <dbReference type="SAM" id="MobiDB-lite"/>
    </source>
</evidence>
<accession>A0A6A1VDD4</accession>
<keyword evidence="6" id="KW-0804">Transcription</keyword>
<evidence type="ECO:0000256" key="7">
    <source>
        <dbReference type="ARBA" id="ARBA00023242"/>
    </source>
</evidence>
<feature type="compositionally biased region" description="Low complexity" evidence="8">
    <location>
        <begin position="134"/>
        <end position="144"/>
    </location>
</feature>
<dbReference type="PROSITE" id="PS50090">
    <property type="entry name" value="MYB_LIKE"/>
    <property type="match status" value="2"/>
</dbReference>
<feature type="region of interest" description="Disordered" evidence="8">
    <location>
        <begin position="124"/>
        <end position="150"/>
    </location>
</feature>
<dbReference type="PROSITE" id="PS51294">
    <property type="entry name" value="HTH_MYB"/>
    <property type="match status" value="2"/>
</dbReference>
<dbReference type="InterPro" id="IPR009057">
    <property type="entry name" value="Homeodomain-like_sf"/>
</dbReference>
<dbReference type="OrthoDB" id="2143914at2759"/>
<comment type="subcellular location">
    <subcellularLocation>
        <location evidence="1">Nucleus</location>
    </subcellularLocation>
</comment>
<reference evidence="11 12" key="1">
    <citation type="journal article" date="2019" name="Plant Biotechnol. J.">
        <title>The red bayberry genome and genetic basis of sex determination.</title>
        <authorList>
            <person name="Jia H.M."/>
            <person name="Jia H.J."/>
            <person name="Cai Q.L."/>
            <person name="Wang Y."/>
            <person name="Zhao H.B."/>
            <person name="Yang W.F."/>
            <person name="Wang G.Y."/>
            <person name="Li Y.H."/>
            <person name="Zhan D.L."/>
            <person name="Shen Y.T."/>
            <person name="Niu Q.F."/>
            <person name="Chang L."/>
            <person name="Qiu J."/>
            <person name="Zhao L."/>
            <person name="Xie H.B."/>
            <person name="Fu W.Y."/>
            <person name="Jin J."/>
            <person name="Li X.W."/>
            <person name="Jiao Y."/>
            <person name="Zhou C.C."/>
            <person name="Tu T."/>
            <person name="Chai C.Y."/>
            <person name="Gao J.L."/>
            <person name="Fan L.J."/>
            <person name="van de Weg E."/>
            <person name="Wang J.Y."/>
            <person name="Gao Z.S."/>
        </authorList>
    </citation>
    <scope>NUCLEOTIDE SEQUENCE [LARGE SCALE GENOMIC DNA]</scope>
    <source>
        <tissue evidence="11">Leaves</tissue>
    </source>
</reference>
<dbReference type="AlphaFoldDB" id="A0A6A1VDD4"/>
<dbReference type="CDD" id="cd00167">
    <property type="entry name" value="SANT"/>
    <property type="match status" value="2"/>
</dbReference>
<feature type="domain" description="HTH myb-type" evidence="10">
    <location>
        <begin position="10"/>
        <end position="66"/>
    </location>
</feature>
<feature type="domain" description="Myb-like" evidence="9">
    <location>
        <begin position="10"/>
        <end position="62"/>
    </location>
</feature>
<keyword evidence="3" id="KW-0805">Transcription regulation</keyword>
<protein>
    <submittedName>
        <fullName evidence="11">Transcription factor LAF1</fullName>
    </submittedName>
</protein>
<dbReference type="FunFam" id="1.10.10.60:FF:000371">
    <property type="entry name" value="MYB transcription factor"/>
    <property type="match status" value="1"/>
</dbReference>
<sequence>MGCKSSDKPKPKHRKGLWSPEEDQRLRNYVLKNGHGCWSSVPINAGLQRNGKSCRLRWINYLRPGLKRGMFGKEEEDTILTLHHMLGNKWSQIAQHLPGRTDNEIKNYWHSYLKKKVAKAEEMEAHMKTQNTRSSSEATDSSPSPKRPRFGVPFYDSIEHMEESLTYTDPQNCDIPREPNRSFLPKLLFAEWLSLDHVNGGSISNSGEGQVSRDAFSQNSNFQYTPMHGFPSNDGTYSGEFHNVLSHGSATDMFNSQFKFEDQISGSGVVDFISGGELCRECDMNNDVMYL</sequence>
<keyword evidence="12" id="KW-1185">Reference proteome</keyword>
<keyword evidence="4" id="KW-0238">DNA-binding</keyword>
<evidence type="ECO:0000313" key="11">
    <source>
        <dbReference type="EMBL" id="KAB1210711.1"/>
    </source>
</evidence>
<evidence type="ECO:0000259" key="9">
    <source>
        <dbReference type="PROSITE" id="PS50090"/>
    </source>
</evidence>
<feature type="domain" description="HTH myb-type" evidence="10">
    <location>
        <begin position="67"/>
        <end position="117"/>
    </location>
</feature>
<dbReference type="InterPro" id="IPR051953">
    <property type="entry name" value="Plant_SW-associated_TFs"/>
</dbReference>
<comment type="caution">
    <text evidence="11">The sequence shown here is derived from an EMBL/GenBank/DDBJ whole genome shotgun (WGS) entry which is preliminary data.</text>
</comment>
<evidence type="ECO:0000313" key="12">
    <source>
        <dbReference type="Proteomes" id="UP000516437"/>
    </source>
</evidence>
<gene>
    <name evidence="11" type="ORF">CJ030_MR6G019898</name>
</gene>
<keyword evidence="7" id="KW-0539">Nucleus</keyword>
<dbReference type="EMBL" id="RXIC02000024">
    <property type="protein sequence ID" value="KAB1210711.1"/>
    <property type="molecule type" value="Genomic_DNA"/>
</dbReference>
<dbReference type="GO" id="GO:0005634">
    <property type="term" value="C:nucleus"/>
    <property type="evidence" value="ECO:0007669"/>
    <property type="project" value="UniProtKB-SubCell"/>
</dbReference>
<evidence type="ECO:0000256" key="6">
    <source>
        <dbReference type="ARBA" id="ARBA00023163"/>
    </source>
</evidence>
<dbReference type="Gene3D" id="1.10.10.60">
    <property type="entry name" value="Homeodomain-like"/>
    <property type="match status" value="2"/>
</dbReference>
<dbReference type="InterPro" id="IPR017930">
    <property type="entry name" value="Myb_dom"/>
</dbReference>
<dbReference type="SUPFAM" id="SSF46689">
    <property type="entry name" value="Homeodomain-like"/>
    <property type="match status" value="1"/>
</dbReference>
<keyword evidence="2" id="KW-0677">Repeat</keyword>
<organism evidence="11 12">
    <name type="scientific">Morella rubra</name>
    <name type="common">Chinese bayberry</name>
    <dbReference type="NCBI Taxonomy" id="262757"/>
    <lineage>
        <taxon>Eukaryota</taxon>
        <taxon>Viridiplantae</taxon>
        <taxon>Streptophyta</taxon>
        <taxon>Embryophyta</taxon>
        <taxon>Tracheophyta</taxon>
        <taxon>Spermatophyta</taxon>
        <taxon>Magnoliopsida</taxon>
        <taxon>eudicotyledons</taxon>
        <taxon>Gunneridae</taxon>
        <taxon>Pentapetalae</taxon>
        <taxon>rosids</taxon>
        <taxon>fabids</taxon>
        <taxon>Fagales</taxon>
        <taxon>Myricaceae</taxon>
        <taxon>Morella</taxon>
    </lineage>
</organism>
<evidence type="ECO:0000259" key="10">
    <source>
        <dbReference type="PROSITE" id="PS51294"/>
    </source>
</evidence>
<dbReference type="PANTHER" id="PTHR47997:SF11">
    <property type="entry name" value="TRANSCRIPTION FACTOR LAF1"/>
    <property type="match status" value="1"/>
</dbReference>
<dbReference type="GO" id="GO:0003677">
    <property type="term" value="F:DNA binding"/>
    <property type="evidence" value="ECO:0007669"/>
    <property type="project" value="UniProtKB-KW"/>
</dbReference>
<evidence type="ECO:0000256" key="5">
    <source>
        <dbReference type="ARBA" id="ARBA00023159"/>
    </source>
</evidence>
<dbReference type="SMART" id="SM00717">
    <property type="entry name" value="SANT"/>
    <property type="match status" value="2"/>
</dbReference>
<evidence type="ECO:0000256" key="3">
    <source>
        <dbReference type="ARBA" id="ARBA00023015"/>
    </source>
</evidence>
<feature type="domain" description="Myb-like" evidence="9">
    <location>
        <begin position="63"/>
        <end position="113"/>
    </location>
</feature>
<name>A0A6A1VDD4_9ROSI</name>
<evidence type="ECO:0000256" key="1">
    <source>
        <dbReference type="ARBA" id="ARBA00004123"/>
    </source>
</evidence>
<evidence type="ECO:0000256" key="4">
    <source>
        <dbReference type="ARBA" id="ARBA00023125"/>
    </source>
</evidence>